<protein>
    <submittedName>
        <fullName evidence="1">Uncharacterized protein</fullName>
    </submittedName>
</protein>
<gene>
    <name evidence="1" type="ORF">LCPAC201_00960</name>
</gene>
<organism evidence="1">
    <name type="scientific">Pithovirus LCPAC201</name>
    <dbReference type="NCBI Taxonomy" id="2506591"/>
    <lineage>
        <taxon>Viruses</taxon>
        <taxon>Pithoviruses</taxon>
    </lineage>
</organism>
<accession>A0A481Z5H9</accession>
<proteinExistence type="predicted"/>
<dbReference type="EMBL" id="MK500498">
    <property type="protein sequence ID" value="QBK90795.1"/>
    <property type="molecule type" value="Genomic_DNA"/>
</dbReference>
<reference evidence="1" key="1">
    <citation type="journal article" date="2019" name="MBio">
        <title>Virus Genomes from Deep Sea Sediments Expand the Ocean Megavirome and Support Independent Origins of Viral Gigantism.</title>
        <authorList>
            <person name="Backstrom D."/>
            <person name="Yutin N."/>
            <person name="Jorgensen S.L."/>
            <person name="Dharamshi J."/>
            <person name="Homa F."/>
            <person name="Zaremba-Niedwiedzka K."/>
            <person name="Spang A."/>
            <person name="Wolf Y.I."/>
            <person name="Koonin E.V."/>
            <person name="Ettema T.J."/>
        </authorList>
    </citation>
    <scope>NUCLEOTIDE SEQUENCE</scope>
</reference>
<evidence type="ECO:0000313" key="1">
    <source>
        <dbReference type="EMBL" id="QBK90795.1"/>
    </source>
</evidence>
<sequence length="58" mass="7001">MLLKSLSFLFSLWDHLTDTYEIKISTVITRLSHHKLVKEKKYRERNEDKFGDNFINNS</sequence>
<name>A0A481Z5H9_9VIRU</name>